<dbReference type="AlphaFoldDB" id="A0A4R1EYY3"/>
<dbReference type="Pfam" id="PF01565">
    <property type="entry name" value="FAD_binding_4"/>
    <property type="match status" value="1"/>
</dbReference>
<dbReference type="GO" id="GO:0016491">
    <property type="term" value="F:oxidoreductase activity"/>
    <property type="evidence" value="ECO:0007669"/>
    <property type="project" value="UniProtKB-KW"/>
</dbReference>
<dbReference type="Gene3D" id="3.30.70.2740">
    <property type="match status" value="1"/>
</dbReference>
<dbReference type="PANTHER" id="PTHR43716:SF1">
    <property type="entry name" value="D-2-HYDROXYGLUTARATE DEHYDROGENASE, MITOCHONDRIAL"/>
    <property type="match status" value="1"/>
</dbReference>
<comment type="similarity">
    <text evidence="2">Belongs to the FAD-binding oxidoreductase/transferase type 4 family.</text>
</comment>
<accession>A0A4R1EYY3</accession>
<comment type="cofactor">
    <cofactor evidence="1">
        <name>FAD</name>
        <dbReference type="ChEBI" id="CHEBI:57692"/>
    </cofactor>
</comment>
<dbReference type="InterPro" id="IPR051264">
    <property type="entry name" value="FAD-oxidored/transferase_4"/>
</dbReference>
<evidence type="ECO:0000256" key="1">
    <source>
        <dbReference type="ARBA" id="ARBA00001974"/>
    </source>
</evidence>
<dbReference type="FunFam" id="1.10.45.10:FF:000001">
    <property type="entry name" value="D-lactate dehydrogenase mitochondrial"/>
    <property type="match status" value="1"/>
</dbReference>
<dbReference type="SUPFAM" id="SSF55103">
    <property type="entry name" value="FAD-linked oxidases, C-terminal domain"/>
    <property type="match status" value="1"/>
</dbReference>
<keyword evidence="3" id="KW-0285">Flavoprotein</keyword>
<dbReference type="SUPFAM" id="SSF56176">
    <property type="entry name" value="FAD-binding/transporter-associated domain-like"/>
    <property type="match status" value="1"/>
</dbReference>
<keyword evidence="4" id="KW-0274">FAD</keyword>
<dbReference type="Gene3D" id="3.30.43.10">
    <property type="entry name" value="Uridine Diphospho-n-acetylenolpyruvylglucosamine Reductase, domain 2"/>
    <property type="match status" value="1"/>
</dbReference>
<name>A0A4R1EYY3_9GAMM</name>
<gene>
    <name evidence="7" type="ORF">EV695_3272</name>
</gene>
<dbReference type="Proteomes" id="UP000294887">
    <property type="component" value="Unassembled WGS sequence"/>
</dbReference>
<dbReference type="GO" id="GO:0022904">
    <property type="term" value="P:respiratory electron transport chain"/>
    <property type="evidence" value="ECO:0007669"/>
    <property type="project" value="TreeGrafter"/>
</dbReference>
<dbReference type="InterPro" id="IPR016171">
    <property type="entry name" value="Vanillyl_alc_oxidase_C-sub2"/>
</dbReference>
<evidence type="ECO:0000256" key="5">
    <source>
        <dbReference type="ARBA" id="ARBA00023002"/>
    </source>
</evidence>
<dbReference type="InterPro" id="IPR036318">
    <property type="entry name" value="FAD-bd_PCMH-like_sf"/>
</dbReference>
<keyword evidence="8" id="KW-1185">Reference proteome</keyword>
<dbReference type="InterPro" id="IPR016169">
    <property type="entry name" value="FAD-bd_PCMH_sub2"/>
</dbReference>
<evidence type="ECO:0000256" key="2">
    <source>
        <dbReference type="ARBA" id="ARBA00008000"/>
    </source>
</evidence>
<proteinExistence type="inferred from homology"/>
<dbReference type="Gene3D" id="1.10.45.10">
    <property type="entry name" value="Vanillyl-alcohol Oxidase, Chain A, domain 4"/>
    <property type="match status" value="1"/>
</dbReference>
<evidence type="ECO:0000313" key="7">
    <source>
        <dbReference type="EMBL" id="TCJ85302.1"/>
    </source>
</evidence>
<dbReference type="InterPro" id="IPR016167">
    <property type="entry name" value="FAD-bd_PCMH_sub1"/>
</dbReference>
<sequence>MNILQQLNDIFTPERVLTDEDSLQNYGKDWTQVYTPDPLAIVFPTSTEEVQALVKMANEEGVALVPSGGRTGLCGGAVAMNKEIVVSFDRMNKILDFNSIDRSVVCQPGVITQQLQNFAEENNLFYPVDFGSSGSSQLGGNISTNAGGIKVVRYGLTRNWVLGLKVVTGAGEVLDLNHGLVKNATGYDFRHLFIGAEGTLGFITEATMRLTNIPKNLTVFVLGVTDIPALMQVFETFQNTIELSAFEFFSEDTLSLMVNDKGYARPFDTEAPYYALIEFEVDHESKEESALQAFEACAEEGWVVDGVMSQSLQQAKDLWRLREDISETISAYTPYKNDLSVNISKVPEYLDKVEQAVNQNYSEFKVLWYGHIGDGNLHLNILKPDSMEVSEFFEQCSKVNPDIFEVTKKMNGSVSAEHGIGIIKKNYLKYSRSKEEVELMASVKKIFDPKGIINPGKIF</sequence>
<dbReference type="PROSITE" id="PS51387">
    <property type="entry name" value="FAD_PCMH"/>
    <property type="match status" value="1"/>
</dbReference>
<dbReference type="GO" id="GO:0071949">
    <property type="term" value="F:FAD binding"/>
    <property type="evidence" value="ECO:0007669"/>
    <property type="project" value="InterPro"/>
</dbReference>
<keyword evidence="5" id="KW-0560">Oxidoreductase</keyword>
<evidence type="ECO:0000313" key="8">
    <source>
        <dbReference type="Proteomes" id="UP000294887"/>
    </source>
</evidence>
<dbReference type="InterPro" id="IPR004113">
    <property type="entry name" value="FAD-bd_oxidored_4_C"/>
</dbReference>
<organism evidence="7 8">
    <name type="scientific">Cocleimonas flava</name>
    <dbReference type="NCBI Taxonomy" id="634765"/>
    <lineage>
        <taxon>Bacteria</taxon>
        <taxon>Pseudomonadati</taxon>
        <taxon>Pseudomonadota</taxon>
        <taxon>Gammaproteobacteria</taxon>
        <taxon>Thiotrichales</taxon>
        <taxon>Thiotrichaceae</taxon>
        <taxon>Cocleimonas</taxon>
    </lineage>
</organism>
<dbReference type="EMBL" id="SMFQ01000004">
    <property type="protein sequence ID" value="TCJ85302.1"/>
    <property type="molecule type" value="Genomic_DNA"/>
</dbReference>
<dbReference type="Pfam" id="PF02913">
    <property type="entry name" value="FAD-oxidase_C"/>
    <property type="match status" value="1"/>
</dbReference>
<dbReference type="InterPro" id="IPR016164">
    <property type="entry name" value="FAD-linked_Oxase-like_C"/>
</dbReference>
<evidence type="ECO:0000256" key="4">
    <source>
        <dbReference type="ARBA" id="ARBA00022827"/>
    </source>
</evidence>
<dbReference type="InterPro" id="IPR016166">
    <property type="entry name" value="FAD-bd_PCMH"/>
</dbReference>
<dbReference type="Gene3D" id="3.30.465.10">
    <property type="match status" value="1"/>
</dbReference>
<dbReference type="InterPro" id="IPR006094">
    <property type="entry name" value="Oxid_FAD_bind_N"/>
</dbReference>
<evidence type="ECO:0000256" key="3">
    <source>
        <dbReference type="ARBA" id="ARBA00022630"/>
    </source>
</evidence>
<feature type="domain" description="FAD-binding PCMH-type" evidence="6">
    <location>
        <begin position="34"/>
        <end position="213"/>
    </location>
</feature>
<protein>
    <submittedName>
        <fullName evidence="7">Glycolate oxidase subunit GlcD</fullName>
    </submittedName>
</protein>
<dbReference type="RefSeq" id="WP_131907001.1">
    <property type="nucleotide sequence ID" value="NZ_BAAAFU010000001.1"/>
</dbReference>
<reference evidence="7 8" key="1">
    <citation type="submission" date="2019-03" db="EMBL/GenBank/DDBJ databases">
        <title>Genomic Encyclopedia of Type Strains, Phase IV (KMG-IV): sequencing the most valuable type-strain genomes for metagenomic binning, comparative biology and taxonomic classification.</title>
        <authorList>
            <person name="Goeker M."/>
        </authorList>
    </citation>
    <scope>NUCLEOTIDE SEQUENCE [LARGE SCALE GENOMIC DNA]</scope>
    <source>
        <strain evidence="7 8">DSM 24830</strain>
    </source>
</reference>
<evidence type="ECO:0000259" key="6">
    <source>
        <dbReference type="PROSITE" id="PS51387"/>
    </source>
</evidence>
<dbReference type="OrthoDB" id="9811557at2"/>
<comment type="caution">
    <text evidence="7">The sequence shown here is derived from an EMBL/GenBank/DDBJ whole genome shotgun (WGS) entry which is preliminary data.</text>
</comment>
<dbReference type="Gene3D" id="3.30.70.2190">
    <property type="match status" value="1"/>
</dbReference>
<dbReference type="PANTHER" id="PTHR43716">
    <property type="entry name" value="D-2-HYDROXYGLUTARATE DEHYDROGENASE, MITOCHONDRIAL"/>
    <property type="match status" value="1"/>
</dbReference>
<dbReference type="FunFam" id="3.30.465.10:FF:000025">
    <property type="entry name" value="FAD-binding oxidoreductase"/>
    <property type="match status" value="1"/>
</dbReference>